<sequence>MRFSLPLLALIAGVFAQTTVFTTTTTTTRDPAAAATEAAAEQQQFLLTVILDAFKNAGRYQSVMEQEGMALPPELIQFVAELKVQDSDHGFPTSLFANRFPFTQFATFVEKFTWVSTYYDPGMTTFKVPSEFATQVIEEVITSTIDGSESSTTAVSFQPSNVSSTATVATVTSSNYISSSVPSETSKVSSTHASTSTTNSSSTPSPSSTANGAMQYGANALGAAFVAAIALI</sequence>
<dbReference type="AlphaFoldDB" id="A0A4T0X732"/>
<feature type="signal peptide" evidence="2">
    <location>
        <begin position="1"/>
        <end position="16"/>
    </location>
</feature>
<name>A0A4T0X732_9ASCO</name>
<evidence type="ECO:0000313" key="3">
    <source>
        <dbReference type="EMBL" id="TID31341.1"/>
    </source>
</evidence>
<dbReference type="Proteomes" id="UP000307173">
    <property type="component" value="Unassembled WGS sequence"/>
</dbReference>
<organism evidence="3 4">
    <name type="scientific">Pichia inconspicua</name>
    <dbReference type="NCBI Taxonomy" id="52247"/>
    <lineage>
        <taxon>Eukaryota</taxon>
        <taxon>Fungi</taxon>
        <taxon>Dikarya</taxon>
        <taxon>Ascomycota</taxon>
        <taxon>Saccharomycotina</taxon>
        <taxon>Pichiomycetes</taxon>
        <taxon>Pichiales</taxon>
        <taxon>Pichiaceae</taxon>
        <taxon>Pichia</taxon>
    </lineage>
</organism>
<accession>A0A4T0X732</accession>
<dbReference type="EMBL" id="SELW01000012">
    <property type="protein sequence ID" value="TID31341.1"/>
    <property type="molecule type" value="Genomic_DNA"/>
</dbReference>
<keyword evidence="2" id="KW-0732">Signal</keyword>
<feature type="chain" id="PRO_5020529481" evidence="2">
    <location>
        <begin position="17"/>
        <end position="232"/>
    </location>
</feature>
<proteinExistence type="predicted"/>
<feature type="region of interest" description="Disordered" evidence="1">
    <location>
        <begin position="178"/>
        <end position="210"/>
    </location>
</feature>
<reference evidence="3 4" key="1">
    <citation type="journal article" date="2019" name="Front. Genet.">
        <title>Whole-Genome Sequencing of the Opportunistic Yeast Pathogen Candida inconspicua Uncovers Its Hybrid Origin.</title>
        <authorList>
            <person name="Mixao V."/>
            <person name="Hansen A.P."/>
            <person name="Saus E."/>
            <person name="Boekhout T."/>
            <person name="Lass-Florl C."/>
            <person name="Gabaldon T."/>
        </authorList>
    </citation>
    <scope>NUCLEOTIDE SEQUENCE [LARGE SCALE GENOMIC DNA]</scope>
    <source>
        <strain evidence="3 4">CBS 180</strain>
    </source>
</reference>
<evidence type="ECO:0000256" key="1">
    <source>
        <dbReference type="SAM" id="MobiDB-lite"/>
    </source>
</evidence>
<comment type="caution">
    <text evidence="3">The sequence shown here is derived from an EMBL/GenBank/DDBJ whole genome shotgun (WGS) entry which is preliminary data.</text>
</comment>
<evidence type="ECO:0000313" key="4">
    <source>
        <dbReference type="Proteomes" id="UP000307173"/>
    </source>
</evidence>
<gene>
    <name evidence="3" type="ORF">CANINC_000052</name>
</gene>
<feature type="compositionally biased region" description="Low complexity" evidence="1">
    <location>
        <begin position="178"/>
        <end position="209"/>
    </location>
</feature>
<protein>
    <submittedName>
        <fullName evidence="3">Uncharacterized protein</fullName>
    </submittedName>
</protein>
<evidence type="ECO:0000256" key="2">
    <source>
        <dbReference type="SAM" id="SignalP"/>
    </source>
</evidence>
<keyword evidence="4" id="KW-1185">Reference proteome</keyword>